<dbReference type="InterPro" id="IPR001347">
    <property type="entry name" value="SIS_dom"/>
</dbReference>
<dbReference type="CDD" id="cd05013">
    <property type="entry name" value="SIS_RpiR"/>
    <property type="match status" value="1"/>
</dbReference>
<dbReference type="GO" id="GO:0003677">
    <property type="term" value="F:DNA binding"/>
    <property type="evidence" value="ECO:0007669"/>
    <property type="project" value="InterPro"/>
</dbReference>
<organism evidence="2">
    <name type="scientific">Enterobacter mori</name>
    <dbReference type="NCBI Taxonomy" id="539813"/>
    <lineage>
        <taxon>Bacteria</taxon>
        <taxon>Pseudomonadati</taxon>
        <taxon>Pseudomonadota</taxon>
        <taxon>Gammaproteobacteria</taxon>
        <taxon>Enterobacterales</taxon>
        <taxon>Enterobacteriaceae</taxon>
        <taxon>Enterobacter</taxon>
    </lineage>
</organism>
<dbReference type="SUPFAM" id="SSF53697">
    <property type="entry name" value="SIS domain"/>
    <property type="match status" value="1"/>
</dbReference>
<dbReference type="GO" id="GO:0003700">
    <property type="term" value="F:DNA-binding transcription factor activity"/>
    <property type="evidence" value="ECO:0007669"/>
    <property type="project" value="InterPro"/>
</dbReference>
<feature type="domain" description="SIS" evidence="1">
    <location>
        <begin position="51"/>
        <end position="191"/>
    </location>
</feature>
<dbReference type="InterPro" id="IPR046348">
    <property type="entry name" value="SIS_dom_sf"/>
</dbReference>
<dbReference type="PANTHER" id="PTHR30514:SF17">
    <property type="entry name" value="HTH-TYPE TRANSCRIPTIONAL REGULATOR MURR"/>
    <property type="match status" value="1"/>
</dbReference>
<dbReference type="Gene3D" id="3.40.50.10490">
    <property type="entry name" value="Glucose-6-phosphate isomerase like protein, domain 1"/>
    <property type="match status" value="1"/>
</dbReference>
<dbReference type="PANTHER" id="PTHR30514">
    <property type="entry name" value="GLUCOKINASE"/>
    <property type="match status" value="1"/>
</dbReference>
<dbReference type="PROSITE" id="PS51464">
    <property type="entry name" value="SIS"/>
    <property type="match status" value="1"/>
</dbReference>
<dbReference type="GO" id="GO:0097367">
    <property type="term" value="F:carbohydrate derivative binding"/>
    <property type="evidence" value="ECO:0007669"/>
    <property type="project" value="InterPro"/>
</dbReference>
<dbReference type="GO" id="GO:1901135">
    <property type="term" value="P:carbohydrate derivative metabolic process"/>
    <property type="evidence" value="ECO:0007669"/>
    <property type="project" value="InterPro"/>
</dbReference>
<dbReference type="Pfam" id="PF01380">
    <property type="entry name" value="SIS"/>
    <property type="match status" value="1"/>
</dbReference>
<proteinExistence type="predicted"/>
<evidence type="ECO:0000313" key="2">
    <source>
        <dbReference type="EMBL" id="QPK01940.1"/>
    </source>
</evidence>
<gene>
    <name evidence="2" type="ORF">IDM36_07455</name>
</gene>
<sequence>MAEKNNSKINLHSTIQNDDSYNFIAEKLIAEKITALRQSTEHIDFHKFENIIDLIHSSHRIQITGIGGSALAAKDLAFKLLKIGYHVVCEIDSHVQITVAQSLTKQDLQIVISYSGNKKEVLLAAQTAKANGAKIIAITSLAQNPLRGLADHILETVSNEDEWRSSSISSRTAQNCITDLIFVCLLQINDKRSLAMIQRSRDLINELE</sequence>
<dbReference type="EMBL" id="CP061801">
    <property type="protein sequence ID" value="QPK01940.1"/>
    <property type="molecule type" value="Genomic_DNA"/>
</dbReference>
<name>A0A7T0DYQ5_9ENTR</name>
<accession>A0A7T0DYQ5</accession>
<dbReference type="AlphaFoldDB" id="A0A7T0DYQ5"/>
<protein>
    <submittedName>
        <fullName evidence="2">SIS domain-containing protein</fullName>
    </submittedName>
</protein>
<evidence type="ECO:0000259" key="1">
    <source>
        <dbReference type="PROSITE" id="PS51464"/>
    </source>
</evidence>
<dbReference type="InterPro" id="IPR047640">
    <property type="entry name" value="RpiR-like"/>
</dbReference>
<reference evidence="2" key="1">
    <citation type="submission" date="2020-09" db="EMBL/GenBank/DDBJ databases">
        <title>First Report of a novel Colistin-Resistant species of Enterobacter cloacae complex Producing MCR-5 isolated from hospital sewage water.</title>
        <authorList>
            <person name="Zhou K."/>
        </authorList>
    </citation>
    <scope>NUCLEOTIDE SEQUENCE [LARGE SCALE GENOMIC DNA]</scope>
    <source>
        <strain evidence="2">HSW1412</strain>
    </source>
</reference>
<dbReference type="InterPro" id="IPR035472">
    <property type="entry name" value="RpiR-like_SIS"/>
</dbReference>